<evidence type="ECO:0000313" key="3">
    <source>
        <dbReference type="EMBL" id="KAJ8885891.1"/>
    </source>
</evidence>
<comment type="caution">
    <text evidence="3">The sequence shown here is derived from an EMBL/GenBank/DDBJ whole genome shotgun (WGS) entry which is preliminary data.</text>
</comment>
<dbReference type="PANTHER" id="PTHR46585:SF1">
    <property type="entry name" value="CHROMO DOMAIN-CONTAINING PROTEIN"/>
    <property type="match status" value="1"/>
</dbReference>
<feature type="transmembrane region" description="Helical" evidence="2">
    <location>
        <begin position="376"/>
        <end position="406"/>
    </location>
</feature>
<keyword evidence="2" id="KW-0812">Transmembrane</keyword>
<evidence type="ECO:0000256" key="2">
    <source>
        <dbReference type="SAM" id="Phobius"/>
    </source>
</evidence>
<proteinExistence type="predicted"/>
<feature type="transmembrane region" description="Helical" evidence="2">
    <location>
        <begin position="413"/>
        <end position="431"/>
    </location>
</feature>
<gene>
    <name evidence="3" type="ORF">PR048_012097</name>
</gene>
<sequence>MTPNDSKITPNDSKISPNDCKTIHNECPTRNSLRPRISPTGNVSIPSWDWSAATMWQFVEWLVDVRSAIYFFSSDGYITSSINFHLCISIIYRWYSTIEFFSCYAYEIFNVAIDIFGCAIGNPSGNRQRPPHFEYAKISHSHPPCGKMECQSSTLLRLHPLPLIPRTPAARATKMAPLASKMSECRSPIGNLSPQAVANQAQSPLPDPCTTNKRVGTNTSNEPSPPPGQGLPGHASSEKKVGHGDFSFGNRRGVGILNKARRRSIKVASAGVLQPYLFLLTPEKCGGNGRSLCENPPTSGIVRNDSHLRKSAVNWTGIEPGSPLWEESKRTRGISDSEPERRPGSVTQESGGDNCDHCGADCDCSANCVCGAYCDYMLIAVMIAVPIVIVVLSVMLIVIVVLIVIAELSVAPIAVFSAVLSTVFVCVWVAGSHYTSSLVNVQHELCTEQCNTTTGHHHVYPTGSRLVKRTLRMDCPLKLTGIFKHRRQLDQMRHWRQPVSDDARRDSMIIEGRTITWVFSESSHTANMNCGYEGLHFDLDDYGAATCNIANWLSQQRCQGPLQASLRTLCPGGYAAKPAHLAYLRYQCFFFKYVFAIPIKNKKAKNVANALECVLLKIKLLNIQSGAGLEFYNKTYKELIINHYSTFGELKASVVERYNHTM</sequence>
<protein>
    <submittedName>
        <fullName evidence="3">Uncharacterized protein</fullName>
    </submittedName>
</protein>
<feature type="compositionally biased region" description="Basic and acidic residues" evidence="1">
    <location>
        <begin position="326"/>
        <end position="343"/>
    </location>
</feature>
<reference evidence="3 4" key="1">
    <citation type="submission" date="2023-02" db="EMBL/GenBank/DDBJ databases">
        <title>LHISI_Scaffold_Assembly.</title>
        <authorList>
            <person name="Stuart O.P."/>
            <person name="Cleave R."/>
            <person name="Magrath M.J.L."/>
            <person name="Mikheyev A.S."/>
        </authorList>
    </citation>
    <scope>NUCLEOTIDE SEQUENCE [LARGE SCALE GENOMIC DNA]</scope>
    <source>
        <strain evidence="3">Daus_M_001</strain>
        <tissue evidence="3">Leg muscle</tissue>
    </source>
</reference>
<dbReference type="EMBL" id="JARBHB010000004">
    <property type="protein sequence ID" value="KAJ8885891.1"/>
    <property type="molecule type" value="Genomic_DNA"/>
</dbReference>
<name>A0ABQ9HP67_9NEOP</name>
<keyword evidence="2" id="KW-1133">Transmembrane helix</keyword>
<organism evidence="3 4">
    <name type="scientific">Dryococelus australis</name>
    <dbReference type="NCBI Taxonomy" id="614101"/>
    <lineage>
        <taxon>Eukaryota</taxon>
        <taxon>Metazoa</taxon>
        <taxon>Ecdysozoa</taxon>
        <taxon>Arthropoda</taxon>
        <taxon>Hexapoda</taxon>
        <taxon>Insecta</taxon>
        <taxon>Pterygota</taxon>
        <taxon>Neoptera</taxon>
        <taxon>Polyneoptera</taxon>
        <taxon>Phasmatodea</taxon>
        <taxon>Verophasmatodea</taxon>
        <taxon>Anareolatae</taxon>
        <taxon>Phasmatidae</taxon>
        <taxon>Eurycanthinae</taxon>
        <taxon>Dryococelus</taxon>
    </lineage>
</organism>
<feature type="region of interest" description="Disordered" evidence="1">
    <location>
        <begin position="324"/>
        <end position="351"/>
    </location>
</feature>
<dbReference type="Proteomes" id="UP001159363">
    <property type="component" value="Chromosome X"/>
</dbReference>
<feature type="compositionally biased region" description="Polar residues" evidence="1">
    <location>
        <begin position="197"/>
        <end position="222"/>
    </location>
</feature>
<feature type="region of interest" description="Disordered" evidence="1">
    <location>
        <begin position="197"/>
        <end position="247"/>
    </location>
</feature>
<evidence type="ECO:0000256" key="1">
    <source>
        <dbReference type="SAM" id="MobiDB-lite"/>
    </source>
</evidence>
<keyword evidence="4" id="KW-1185">Reference proteome</keyword>
<dbReference type="PANTHER" id="PTHR46585">
    <property type="entry name" value="INTEGRASE CORE DOMAIN CONTAINING PROTEIN"/>
    <property type="match status" value="1"/>
</dbReference>
<accession>A0ABQ9HP67</accession>
<evidence type="ECO:0000313" key="4">
    <source>
        <dbReference type="Proteomes" id="UP001159363"/>
    </source>
</evidence>
<keyword evidence="2" id="KW-0472">Membrane</keyword>